<evidence type="ECO:0000313" key="4">
    <source>
        <dbReference type="EMBL" id="KAJ2788205.1"/>
    </source>
</evidence>
<dbReference type="InterPro" id="IPR037217">
    <property type="entry name" value="Trp/Indoleamine_2_3_dOase-like"/>
</dbReference>
<dbReference type="OrthoDB" id="10262710at2759"/>
<keyword evidence="5" id="KW-1185">Reference proteome</keyword>
<gene>
    <name evidence="4" type="ORF">GGI15_000010</name>
</gene>
<dbReference type="PANTHER" id="PTHR28657:SF3">
    <property type="entry name" value="INDOLEAMINE 2,3-DIOXYGENASE"/>
    <property type="match status" value="1"/>
</dbReference>
<comment type="similarity">
    <text evidence="1">Belongs to the indoleamine 2,3-dioxygenase family.</text>
</comment>
<dbReference type="GO" id="GO:0019441">
    <property type="term" value="P:L-tryptophan catabolic process to kynurenine"/>
    <property type="evidence" value="ECO:0007669"/>
    <property type="project" value="InterPro"/>
</dbReference>
<protein>
    <submittedName>
        <fullName evidence="4">Uncharacterized protein</fullName>
    </submittedName>
</protein>
<evidence type="ECO:0000256" key="1">
    <source>
        <dbReference type="ARBA" id="ARBA00007119"/>
    </source>
</evidence>
<dbReference type="GO" id="GO:0020037">
    <property type="term" value="F:heme binding"/>
    <property type="evidence" value="ECO:0007669"/>
    <property type="project" value="InterPro"/>
</dbReference>
<sequence length="480" mass="53287">MFSRLSTRHSTTSRLARRFATATTTTAHTASPAWRNPSSASEFTVTDTHGFLPSRDPLAVLPSYFDKLTDLLSSMPMSLPDGTSGLLHSGRLGEHIEQHLPLYDVDFIFDQRILMALHRDYSMLASAYLLEPCDIQFRLARTYGLARRVLPANIARPLALVSARLGGSPFLEHSAFTLYNYRRVDPQGGLTADNLVPIRGFSGCPAERSYVAAHVSAAQHSAQMVRASLEMLRAVEQDERAGFTQALLQYAAAMRQANRVLSEVRAPGEYASFRTFLGGSRHQPMFPAGVLYEGIEGMGYQRFLGVAQSSSPVASLSTHLFQLASLSPQGSLPCRPGVDALRPENIRGFLNHINCEAARHPIQSYALRDAHSAAAYLAAIDQVLAYRFRQWANLRDSLPVHAERNHPRFREYFDVQTRHIRDIAQLAIRTHANIDGELLNSESRAGAEDAAYRAEGIRRSLERLLDDQEAKPLPVSMIAY</sequence>
<dbReference type="SUPFAM" id="SSF140959">
    <property type="entry name" value="Indolic compounds 2,3-dioxygenase-like"/>
    <property type="match status" value="1"/>
</dbReference>
<dbReference type="GO" id="GO:0016702">
    <property type="term" value="F:oxidoreductase activity, acting on single donors with incorporation of molecular oxygen, incorporation of two atoms of oxygen"/>
    <property type="evidence" value="ECO:0007669"/>
    <property type="project" value="UniProtKB-ARBA"/>
</dbReference>
<reference evidence="4" key="1">
    <citation type="submission" date="2022-07" db="EMBL/GenBank/DDBJ databases">
        <title>Phylogenomic reconstructions and comparative analyses of Kickxellomycotina fungi.</title>
        <authorList>
            <person name="Reynolds N.K."/>
            <person name="Stajich J.E."/>
            <person name="Barry K."/>
            <person name="Grigoriev I.V."/>
            <person name="Crous P."/>
            <person name="Smith M.E."/>
        </authorList>
    </citation>
    <scope>NUCLEOTIDE SEQUENCE</scope>
    <source>
        <strain evidence="4">BCRC 34489</strain>
    </source>
</reference>
<dbReference type="Gene3D" id="1.20.58.480">
    <property type="match status" value="1"/>
</dbReference>
<comment type="caution">
    <text evidence="4">The sequence shown here is derived from an EMBL/GenBank/DDBJ whole genome shotgun (WGS) entry which is preliminary data.</text>
</comment>
<dbReference type="EMBL" id="JANBUM010000003">
    <property type="protein sequence ID" value="KAJ2788205.1"/>
    <property type="molecule type" value="Genomic_DNA"/>
</dbReference>
<keyword evidence="3" id="KW-0408">Iron</keyword>
<dbReference type="GO" id="GO:0046872">
    <property type="term" value="F:metal ion binding"/>
    <property type="evidence" value="ECO:0007669"/>
    <property type="project" value="UniProtKB-KW"/>
</dbReference>
<proteinExistence type="inferred from homology"/>
<dbReference type="InterPro" id="IPR000898">
    <property type="entry name" value="Indolamine_dOase"/>
</dbReference>
<evidence type="ECO:0000256" key="3">
    <source>
        <dbReference type="ARBA" id="ARBA00023004"/>
    </source>
</evidence>
<evidence type="ECO:0000313" key="5">
    <source>
        <dbReference type="Proteomes" id="UP001140172"/>
    </source>
</evidence>
<organism evidence="4 5">
    <name type="scientific">Coemansia interrupta</name>
    <dbReference type="NCBI Taxonomy" id="1126814"/>
    <lineage>
        <taxon>Eukaryota</taxon>
        <taxon>Fungi</taxon>
        <taxon>Fungi incertae sedis</taxon>
        <taxon>Zoopagomycota</taxon>
        <taxon>Kickxellomycotina</taxon>
        <taxon>Kickxellomycetes</taxon>
        <taxon>Kickxellales</taxon>
        <taxon>Kickxellaceae</taxon>
        <taxon>Coemansia</taxon>
    </lineage>
</organism>
<dbReference type="Proteomes" id="UP001140172">
    <property type="component" value="Unassembled WGS sequence"/>
</dbReference>
<accession>A0A9W8HLT5</accession>
<evidence type="ECO:0000256" key="2">
    <source>
        <dbReference type="ARBA" id="ARBA00022723"/>
    </source>
</evidence>
<name>A0A9W8HLT5_9FUNG</name>
<dbReference type="PANTHER" id="PTHR28657">
    <property type="entry name" value="INDOLEAMINE 2,3-DIOXYGENASE"/>
    <property type="match status" value="1"/>
</dbReference>
<dbReference type="Pfam" id="PF01231">
    <property type="entry name" value="IDO"/>
    <property type="match status" value="1"/>
</dbReference>
<dbReference type="AlphaFoldDB" id="A0A9W8HLT5"/>
<keyword evidence="2" id="KW-0479">Metal-binding</keyword>